<reference evidence="1 2" key="1">
    <citation type="submission" date="2020-02" db="EMBL/GenBank/DDBJ databases">
        <authorList>
            <person name="Chen W.-M."/>
        </authorList>
    </citation>
    <scope>NUCLEOTIDE SEQUENCE [LARGE SCALE GENOMIC DNA]</scope>
    <source>
        <strain evidence="1 2">KDG-16</strain>
    </source>
</reference>
<organism evidence="1 2">
    <name type="scientific">Flavobacterium difficile</name>
    <dbReference type="NCBI Taxonomy" id="2709659"/>
    <lineage>
        <taxon>Bacteria</taxon>
        <taxon>Pseudomonadati</taxon>
        <taxon>Bacteroidota</taxon>
        <taxon>Flavobacteriia</taxon>
        <taxon>Flavobacteriales</taxon>
        <taxon>Flavobacteriaceae</taxon>
        <taxon>Flavobacterium</taxon>
    </lineage>
</organism>
<gene>
    <name evidence="1" type="ORF">G4D72_06780</name>
</gene>
<accession>A0ABX0I7V6</accession>
<evidence type="ECO:0008006" key="3">
    <source>
        <dbReference type="Google" id="ProtNLM"/>
    </source>
</evidence>
<protein>
    <recommendedName>
        <fullName evidence="3">Carboxypeptidase-like regulatory domain-containing protein</fullName>
    </recommendedName>
</protein>
<sequence>MVSQFVVSQNDSIIKGKIVVETNINEAVTIVNISNKTNTNSGNSGYFEIKAKVNDTLIFSALPYDVIQLRVTAKDFGPDLLFVKMSPRSKLIEEVLISNATVITPENLGLVPKNQKRYTVAERRIKSGEVGKVSIGALINLITGYDKELKKNLETEKKEMFQEKILNEFGEEYFIKTLKIPAMYLKGFLFYISEDKAAVEILKSEDKTIKMFQLSDLATAYLKTIPKEISK</sequence>
<dbReference type="RefSeq" id="WP_166076903.1">
    <property type="nucleotide sequence ID" value="NZ_JAAJBT010000003.1"/>
</dbReference>
<proteinExistence type="predicted"/>
<evidence type="ECO:0000313" key="1">
    <source>
        <dbReference type="EMBL" id="NHM01812.1"/>
    </source>
</evidence>
<keyword evidence="2" id="KW-1185">Reference proteome</keyword>
<evidence type="ECO:0000313" key="2">
    <source>
        <dbReference type="Proteomes" id="UP000800984"/>
    </source>
</evidence>
<dbReference type="EMBL" id="JAAJBT010000003">
    <property type="protein sequence ID" value="NHM01812.1"/>
    <property type="molecule type" value="Genomic_DNA"/>
</dbReference>
<comment type="caution">
    <text evidence="1">The sequence shown here is derived from an EMBL/GenBank/DDBJ whole genome shotgun (WGS) entry which is preliminary data.</text>
</comment>
<dbReference type="Proteomes" id="UP000800984">
    <property type="component" value="Unassembled WGS sequence"/>
</dbReference>
<name>A0ABX0I7V6_9FLAO</name>